<evidence type="ECO:0000313" key="2">
    <source>
        <dbReference type="Proteomes" id="UP000017836"/>
    </source>
</evidence>
<gene>
    <name evidence="1" type="ORF">AMTR_s00086p00153510</name>
</gene>
<dbReference type="Proteomes" id="UP000017836">
    <property type="component" value="Unassembled WGS sequence"/>
</dbReference>
<accession>W1P5A7</accession>
<dbReference type="EMBL" id="KI394485">
    <property type="protein sequence ID" value="ERN02834.1"/>
    <property type="molecule type" value="Genomic_DNA"/>
</dbReference>
<sequence length="149" mass="16536">MCLFIEGEAQNYVNESFNSTKQGPGPYTYAGGGFVDRVRLLPLVDLVAVPPRNMDYQLLVVMAEKCYDRVTDGHTMHSSTMGWEHALPWGGESAYGQVPWLREILEELPKEPTESSGISSATLGSFSFTWLVCLFSRAKGKVAVLIVTW</sequence>
<evidence type="ECO:0000313" key="1">
    <source>
        <dbReference type="EMBL" id="ERN02834.1"/>
    </source>
</evidence>
<protein>
    <submittedName>
        <fullName evidence="1">Uncharacterized protein</fullName>
    </submittedName>
</protein>
<proteinExistence type="predicted"/>
<organism evidence="1 2">
    <name type="scientific">Amborella trichopoda</name>
    <dbReference type="NCBI Taxonomy" id="13333"/>
    <lineage>
        <taxon>Eukaryota</taxon>
        <taxon>Viridiplantae</taxon>
        <taxon>Streptophyta</taxon>
        <taxon>Embryophyta</taxon>
        <taxon>Tracheophyta</taxon>
        <taxon>Spermatophyta</taxon>
        <taxon>Magnoliopsida</taxon>
        <taxon>Amborellales</taxon>
        <taxon>Amborellaceae</taxon>
        <taxon>Amborella</taxon>
    </lineage>
</organism>
<reference evidence="2" key="1">
    <citation type="journal article" date="2013" name="Science">
        <title>The Amborella genome and the evolution of flowering plants.</title>
        <authorList>
            <consortium name="Amborella Genome Project"/>
        </authorList>
    </citation>
    <scope>NUCLEOTIDE SEQUENCE [LARGE SCALE GENOMIC DNA]</scope>
</reference>
<keyword evidence="2" id="KW-1185">Reference proteome</keyword>
<dbReference type="Gramene" id="ERN02834">
    <property type="protein sequence ID" value="ERN02834"/>
    <property type="gene ID" value="AMTR_s00086p00153510"/>
</dbReference>
<dbReference type="AlphaFoldDB" id="W1P5A7"/>
<dbReference type="HOGENOM" id="CLU_1752194_0_0_1"/>
<name>W1P5A7_AMBTC</name>